<proteinExistence type="predicted"/>
<dbReference type="AlphaFoldDB" id="A0A1X7V3V3"/>
<evidence type="ECO:0000313" key="1">
    <source>
        <dbReference type="EnsemblMetazoa" id="Aqu2.1.34683_001"/>
    </source>
</evidence>
<dbReference type="EnsemblMetazoa" id="Aqu2.1.34683_001">
    <property type="protein sequence ID" value="Aqu2.1.34683_001"/>
    <property type="gene ID" value="Aqu2.1.34683"/>
</dbReference>
<accession>A0A1X7V3V3</accession>
<reference evidence="1" key="1">
    <citation type="submission" date="2017-05" db="UniProtKB">
        <authorList>
            <consortium name="EnsemblMetazoa"/>
        </authorList>
    </citation>
    <scope>IDENTIFICATION</scope>
</reference>
<dbReference type="InParanoid" id="A0A1X7V3V3"/>
<sequence>MIRQHPSCRYMCLINFKMSTILQYFKKDTLPDPLSRKMPCSSIAAANCKVKAVM</sequence>
<protein>
    <submittedName>
        <fullName evidence="1">Uncharacterized protein</fullName>
    </submittedName>
</protein>
<name>A0A1X7V3V3_AMPQE</name>
<organism evidence="1">
    <name type="scientific">Amphimedon queenslandica</name>
    <name type="common">Sponge</name>
    <dbReference type="NCBI Taxonomy" id="400682"/>
    <lineage>
        <taxon>Eukaryota</taxon>
        <taxon>Metazoa</taxon>
        <taxon>Porifera</taxon>
        <taxon>Demospongiae</taxon>
        <taxon>Heteroscleromorpha</taxon>
        <taxon>Haplosclerida</taxon>
        <taxon>Niphatidae</taxon>
        <taxon>Amphimedon</taxon>
    </lineage>
</organism>